<comment type="subcellular location">
    <subcellularLocation>
        <location evidence="1">Membrane</location>
        <topology evidence="1">Single-pass type II membrane protein</topology>
    </subcellularLocation>
</comment>
<dbReference type="GO" id="GO:0005737">
    <property type="term" value="C:cytoplasm"/>
    <property type="evidence" value="ECO:0000318"/>
    <property type="project" value="GO_Central"/>
</dbReference>
<dbReference type="Proteomes" id="UP000036987">
    <property type="component" value="Unassembled WGS sequence"/>
</dbReference>
<dbReference type="PIRSF" id="PIRSF009360">
    <property type="entry name" value="UCP009360"/>
    <property type="match status" value="1"/>
</dbReference>
<feature type="region of interest" description="Disordered" evidence="14">
    <location>
        <begin position="1"/>
        <end position="54"/>
    </location>
</feature>
<feature type="compositionally biased region" description="Polar residues" evidence="14">
    <location>
        <begin position="1"/>
        <end position="17"/>
    </location>
</feature>
<keyword evidence="17" id="KW-1185">Reference proteome</keyword>
<dbReference type="PANTHER" id="PTHR31741">
    <property type="entry name" value="OS02G0726500 PROTEIN-RELATED"/>
    <property type="match status" value="1"/>
</dbReference>
<dbReference type="OrthoDB" id="2012966at2759"/>
<reference evidence="17" key="1">
    <citation type="journal article" date="2016" name="Nature">
        <title>The genome of the seagrass Zostera marina reveals angiosperm adaptation to the sea.</title>
        <authorList>
            <person name="Olsen J.L."/>
            <person name="Rouze P."/>
            <person name="Verhelst B."/>
            <person name="Lin Y.-C."/>
            <person name="Bayer T."/>
            <person name="Collen J."/>
            <person name="Dattolo E."/>
            <person name="De Paoli E."/>
            <person name="Dittami S."/>
            <person name="Maumus F."/>
            <person name="Michel G."/>
            <person name="Kersting A."/>
            <person name="Lauritano C."/>
            <person name="Lohaus R."/>
            <person name="Toepel M."/>
            <person name="Tonon T."/>
            <person name="Vanneste K."/>
            <person name="Amirebrahimi M."/>
            <person name="Brakel J."/>
            <person name="Bostroem C."/>
            <person name="Chovatia M."/>
            <person name="Grimwood J."/>
            <person name="Jenkins J.W."/>
            <person name="Jueterbock A."/>
            <person name="Mraz A."/>
            <person name="Stam W.T."/>
            <person name="Tice H."/>
            <person name="Bornberg-Bauer E."/>
            <person name="Green P.J."/>
            <person name="Pearson G.A."/>
            <person name="Procaccini G."/>
            <person name="Duarte C.M."/>
            <person name="Schmutz J."/>
            <person name="Reusch T.B.H."/>
            <person name="Van de Peer Y."/>
        </authorList>
    </citation>
    <scope>NUCLEOTIDE SEQUENCE [LARGE SCALE GENOMIC DNA]</scope>
    <source>
        <strain evidence="17">cv. Finnish</strain>
    </source>
</reference>
<keyword evidence="8 15" id="KW-1133">Transmembrane helix</keyword>
<keyword evidence="12" id="KW-0119">Carbohydrate metabolism</keyword>
<keyword evidence="7" id="KW-0735">Signal-anchor</keyword>
<evidence type="ECO:0000256" key="12">
    <source>
        <dbReference type="ARBA" id="ARBA00023277"/>
    </source>
</evidence>
<keyword evidence="10" id="KW-0325">Glycoprotein</keyword>
<keyword evidence="5 16" id="KW-0808">Transferase</keyword>
<dbReference type="InterPro" id="IPR024709">
    <property type="entry name" value="FucosylTrfase_pln"/>
</dbReference>
<evidence type="ECO:0000256" key="7">
    <source>
        <dbReference type="ARBA" id="ARBA00022968"/>
    </source>
</evidence>
<organism evidence="16 17">
    <name type="scientific">Zostera marina</name>
    <name type="common">Eelgrass</name>
    <dbReference type="NCBI Taxonomy" id="29655"/>
    <lineage>
        <taxon>Eukaryota</taxon>
        <taxon>Viridiplantae</taxon>
        <taxon>Streptophyta</taxon>
        <taxon>Embryophyta</taxon>
        <taxon>Tracheophyta</taxon>
        <taxon>Spermatophyta</taxon>
        <taxon>Magnoliopsida</taxon>
        <taxon>Liliopsida</taxon>
        <taxon>Zosteraceae</taxon>
        <taxon>Zostera</taxon>
    </lineage>
</organism>
<evidence type="ECO:0000256" key="14">
    <source>
        <dbReference type="SAM" id="MobiDB-lite"/>
    </source>
</evidence>
<proteinExistence type="inferred from homology"/>
<dbReference type="CDD" id="cd11299">
    <property type="entry name" value="O-FucT_plant"/>
    <property type="match status" value="1"/>
</dbReference>
<accession>A0A0K9NVW3</accession>
<dbReference type="Pfam" id="PF10250">
    <property type="entry name" value="O-FucT"/>
    <property type="match status" value="1"/>
</dbReference>
<dbReference type="OMA" id="QEYRVIN"/>
<gene>
    <name evidence="16" type="ORF">ZOSMA_60G00440</name>
</gene>
<evidence type="ECO:0000256" key="10">
    <source>
        <dbReference type="ARBA" id="ARBA00023180"/>
    </source>
</evidence>
<evidence type="ECO:0000256" key="6">
    <source>
        <dbReference type="ARBA" id="ARBA00022692"/>
    </source>
</evidence>
<evidence type="ECO:0000256" key="4">
    <source>
        <dbReference type="ARBA" id="ARBA00022676"/>
    </source>
</evidence>
<name>A0A0K9NVW3_ZOSMR</name>
<evidence type="ECO:0000256" key="11">
    <source>
        <dbReference type="ARBA" id="ARBA00023253"/>
    </source>
</evidence>
<dbReference type="GO" id="GO:0016757">
    <property type="term" value="F:glycosyltransferase activity"/>
    <property type="evidence" value="ECO:0007669"/>
    <property type="project" value="UniProtKB-KW"/>
</dbReference>
<feature type="transmembrane region" description="Helical" evidence="15">
    <location>
        <begin position="72"/>
        <end position="92"/>
    </location>
</feature>
<evidence type="ECO:0000256" key="15">
    <source>
        <dbReference type="SAM" id="Phobius"/>
    </source>
</evidence>
<dbReference type="InterPro" id="IPR019378">
    <property type="entry name" value="GDP-Fuc_O-FucTrfase"/>
</dbReference>
<evidence type="ECO:0000256" key="9">
    <source>
        <dbReference type="ARBA" id="ARBA00023136"/>
    </source>
</evidence>
<keyword evidence="11" id="KW-0294">Fucose metabolism</keyword>
<dbReference type="AlphaFoldDB" id="A0A0K9NVW3"/>
<evidence type="ECO:0000256" key="3">
    <source>
        <dbReference type="ARBA" id="ARBA00007737"/>
    </source>
</evidence>
<evidence type="ECO:0000256" key="2">
    <source>
        <dbReference type="ARBA" id="ARBA00004881"/>
    </source>
</evidence>
<keyword evidence="4 16" id="KW-0328">Glycosyltransferase</keyword>
<evidence type="ECO:0000313" key="16">
    <source>
        <dbReference type="EMBL" id="KMZ60100.1"/>
    </source>
</evidence>
<evidence type="ECO:0000256" key="13">
    <source>
        <dbReference type="ARBA" id="ARBA00030350"/>
    </source>
</evidence>
<evidence type="ECO:0000256" key="8">
    <source>
        <dbReference type="ARBA" id="ARBA00022989"/>
    </source>
</evidence>
<evidence type="ECO:0000313" key="17">
    <source>
        <dbReference type="Proteomes" id="UP000036987"/>
    </source>
</evidence>
<feature type="compositionally biased region" description="Low complexity" evidence="14">
    <location>
        <begin position="34"/>
        <end position="46"/>
    </location>
</feature>
<evidence type="ECO:0000256" key="5">
    <source>
        <dbReference type="ARBA" id="ARBA00022679"/>
    </source>
</evidence>
<sequence length="554" mass="63142">MSLQQNNRPLTFSASISRSRKGEAKMAKSRVPFSSSAVSSSSSSSSNRHPRFKNGTKSTYASPFSISTSQKLAFLILTTLAFFFFSFVFFPFHSSSPKIQIEDVVDLSNPTFSLETKSPFAQEDRLWDSPEFEFRSCTKPTKKYKVPQVSDHYITVRSNGGLNQMRTGISDMVSIARMMNATLVIPQLDKRSFWQDSSLFSDVFDEPYFIKALEGDVRIIKELPKQLASVPRVRKHFTTWGSYEYYQELTALFKDSQVLHAPKSDSRLANNDLPVDIQRLRCRTLYNALRFSAPIENLGKKLVERLKLHGRYIALHLRYEKDMLAFTGCTYGLTDAEAEELKYMRENTKHWKLKNINSTEQRIGGFCPLTPKEVGVFLHALGFASSTWIYVAAGQIYGGSTRLSDLKAYFPNLVTKDTLATPAELKIFSNHESQNAALDYIISVESDVFIPSYSGNMARAVEGHRRFLGHRKTINPDRKGLVEIFERIEKGELQERESLVSSIITQMHKSRQGAPRKRYGALPGIKGRARFRTEESFYENPFPECICKTKKTYF</sequence>
<comment type="pathway">
    <text evidence="2">Glycan metabolism.</text>
</comment>
<dbReference type="GO" id="GO:0016020">
    <property type="term" value="C:membrane"/>
    <property type="evidence" value="ECO:0007669"/>
    <property type="project" value="UniProtKB-SubCell"/>
</dbReference>
<dbReference type="GO" id="GO:0006004">
    <property type="term" value="P:fucose metabolic process"/>
    <property type="evidence" value="ECO:0007669"/>
    <property type="project" value="UniProtKB-KW"/>
</dbReference>
<keyword evidence="9 15" id="KW-0472">Membrane</keyword>
<protein>
    <recommendedName>
        <fullName evidence="13">O-fucosyltransferase family protein</fullName>
    </recommendedName>
</protein>
<dbReference type="EMBL" id="LFYR01001640">
    <property type="protein sequence ID" value="KMZ60100.1"/>
    <property type="molecule type" value="Genomic_DNA"/>
</dbReference>
<keyword evidence="6 15" id="KW-0812">Transmembrane</keyword>
<comment type="similarity">
    <text evidence="3">Belongs to the glycosyltransferase GT106 family.</text>
</comment>
<comment type="caution">
    <text evidence="16">The sequence shown here is derived from an EMBL/GenBank/DDBJ whole genome shotgun (WGS) entry which is preliminary data.</text>
</comment>
<dbReference type="PANTHER" id="PTHR31741:SF15">
    <property type="entry name" value="O-FUCOSYLTRANSFERASE 38"/>
    <property type="match status" value="1"/>
</dbReference>
<evidence type="ECO:0000256" key="1">
    <source>
        <dbReference type="ARBA" id="ARBA00004606"/>
    </source>
</evidence>